<dbReference type="EMBL" id="CP053586">
    <property type="protein sequence ID" value="WNZ21673.1"/>
    <property type="molecule type" value="Genomic_DNA"/>
</dbReference>
<dbReference type="RefSeq" id="WP_316432949.1">
    <property type="nucleotide sequence ID" value="NZ_CP053586.1"/>
</dbReference>
<name>A0AA96WAW2_9CYAN</name>
<reference evidence="1" key="1">
    <citation type="submission" date="2020-05" db="EMBL/GenBank/DDBJ databases">
        <authorList>
            <person name="Zhu T."/>
            <person name="Keshari N."/>
            <person name="Lu X."/>
        </authorList>
    </citation>
    <scope>NUCLEOTIDE SEQUENCE</scope>
    <source>
        <strain evidence="1">NK1-12</strain>
    </source>
</reference>
<protein>
    <submittedName>
        <fullName evidence="1">Uncharacterized protein</fullName>
    </submittedName>
</protein>
<dbReference type="AlphaFoldDB" id="A0AA96WAW2"/>
<accession>A0AA96WAW2</accession>
<sequence>MSKKKRLHRISRQVKQMAHGVEMLTHQLRQLNHSSLMGQLSLEPDKFPYVQELITDTHGQVSKVVLHFEDYQRLLAGLKPEPSNNNSDSARVTAPD</sequence>
<organism evidence="1">
    <name type="scientific">Leptolyngbya sp. NK1-12</name>
    <dbReference type="NCBI Taxonomy" id="2547451"/>
    <lineage>
        <taxon>Bacteria</taxon>
        <taxon>Bacillati</taxon>
        <taxon>Cyanobacteriota</taxon>
        <taxon>Cyanophyceae</taxon>
        <taxon>Leptolyngbyales</taxon>
        <taxon>Leptolyngbyaceae</taxon>
        <taxon>Leptolyngbya group</taxon>
        <taxon>Leptolyngbya</taxon>
    </lineage>
</organism>
<gene>
    <name evidence="1" type="ORF">HJG54_01490</name>
</gene>
<evidence type="ECO:0000313" key="1">
    <source>
        <dbReference type="EMBL" id="WNZ21673.1"/>
    </source>
</evidence>
<proteinExistence type="predicted"/>